<gene>
    <name evidence="4" type="ORF">HAV22_25200</name>
</gene>
<sequence>MQRTFINRALAGFALALAVGSAAAAPAISVIGKDFTFPNKVDGLPARLSDFKDLQINTFTTSDGVKLSYWEAGKGKPLVFIPGWSANGAEYVNVMYLLSKHYHVYVLDPRNQGLSERTDRGARIARFAADLKEFGDHLGAKKVDYCGWSMGAAVLWSYIDLFGTKGINKAVFIDEPPSIYSHADWSEKERLDAGGITSSPERMVEAFTTGKPVSSLVVNSQAFQRFMLRDSPAFANSEAFAESVVKNDVDHVKLVLFDHAMNDWRDVIRTKVNVPTAIFTGVYSDSLQGQRWIHSAIPNSELHVYTAQEQGDHFLAFKNPFKFTADLRAFLER</sequence>
<accession>A0ABX0PIN9</accession>
<feature type="domain" description="AB hydrolase-1" evidence="3">
    <location>
        <begin position="76"/>
        <end position="203"/>
    </location>
</feature>
<dbReference type="GO" id="GO:0016787">
    <property type="term" value="F:hydrolase activity"/>
    <property type="evidence" value="ECO:0007669"/>
    <property type="project" value="UniProtKB-KW"/>
</dbReference>
<evidence type="ECO:0000256" key="1">
    <source>
        <dbReference type="ARBA" id="ARBA00022801"/>
    </source>
</evidence>
<protein>
    <submittedName>
        <fullName evidence="4">Alpha/beta hydrolase</fullName>
    </submittedName>
</protein>
<dbReference type="PANTHER" id="PTHR43798">
    <property type="entry name" value="MONOACYLGLYCEROL LIPASE"/>
    <property type="match status" value="1"/>
</dbReference>
<evidence type="ECO:0000313" key="4">
    <source>
        <dbReference type="EMBL" id="NIA56925.1"/>
    </source>
</evidence>
<dbReference type="PANTHER" id="PTHR43798:SF31">
    <property type="entry name" value="AB HYDROLASE SUPERFAMILY PROTEIN YCLE"/>
    <property type="match status" value="1"/>
</dbReference>
<name>A0ABX0PIN9_9BURK</name>
<evidence type="ECO:0000313" key="5">
    <source>
        <dbReference type="Proteomes" id="UP000716322"/>
    </source>
</evidence>
<dbReference type="SUPFAM" id="SSF53474">
    <property type="entry name" value="alpha/beta-Hydrolases"/>
    <property type="match status" value="1"/>
</dbReference>
<dbReference type="InterPro" id="IPR050266">
    <property type="entry name" value="AB_hydrolase_sf"/>
</dbReference>
<dbReference type="InterPro" id="IPR029058">
    <property type="entry name" value="AB_hydrolase_fold"/>
</dbReference>
<evidence type="ECO:0000259" key="3">
    <source>
        <dbReference type="Pfam" id="PF00561"/>
    </source>
</evidence>
<keyword evidence="5" id="KW-1185">Reference proteome</keyword>
<dbReference type="EMBL" id="JAAQOM010000018">
    <property type="protein sequence ID" value="NIA56925.1"/>
    <property type="molecule type" value="Genomic_DNA"/>
</dbReference>
<dbReference type="Proteomes" id="UP000716322">
    <property type="component" value="Unassembled WGS sequence"/>
</dbReference>
<dbReference type="InterPro" id="IPR000073">
    <property type="entry name" value="AB_hydrolase_1"/>
</dbReference>
<feature type="signal peptide" evidence="2">
    <location>
        <begin position="1"/>
        <end position="24"/>
    </location>
</feature>
<dbReference type="Gene3D" id="3.40.50.1820">
    <property type="entry name" value="alpha/beta hydrolase"/>
    <property type="match status" value="1"/>
</dbReference>
<proteinExistence type="predicted"/>
<organism evidence="4 5">
    <name type="scientific">Telluria antibiotica</name>
    <dbReference type="NCBI Taxonomy" id="2717319"/>
    <lineage>
        <taxon>Bacteria</taxon>
        <taxon>Pseudomonadati</taxon>
        <taxon>Pseudomonadota</taxon>
        <taxon>Betaproteobacteria</taxon>
        <taxon>Burkholderiales</taxon>
        <taxon>Oxalobacteraceae</taxon>
        <taxon>Telluria group</taxon>
        <taxon>Telluria</taxon>
    </lineage>
</organism>
<evidence type="ECO:0000256" key="2">
    <source>
        <dbReference type="SAM" id="SignalP"/>
    </source>
</evidence>
<feature type="chain" id="PRO_5047032808" evidence="2">
    <location>
        <begin position="25"/>
        <end position="333"/>
    </location>
</feature>
<reference evidence="4 5" key="1">
    <citation type="submission" date="2020-03" db="EMBL/GenBank/DDBJ databases">
        <title>Genome sequence of strain Massilia sp. TW-1.</title>
        <authorList>
            <person name="Chaudhary D.K."/>
        </authorList>
    </citation>
    <scope>NUCLEOTIDE SEQUENCE [LARGE SCALE GENOMIC DNA]</scope>
    <source>
        <strain evidence="4 5">TW-1</strain>
    </source>
</reference>
<keyword evidence="2" id="KW-0732">Signal</keyword>
<dbReference type="Pfam" id="PF00561">
    <property type="entry name" value="Abhydrolase_1"/>
    <property type="match status" value="1"/>
</dbReference>
<keyword evidence="1 4" id="KW-0378">Hydrolase</keyword>
<comment type="caution">
    <text evidence="4">The sequence shown here is derived from an EMBL/GenBank/DDBJ whole genome shotgun (WGS) entry which is preliminary data.</text>
</comment>
<dbReference type="RefSeq" id="WP_166863016.1">
    <property type="nucleotide sequence ID" value="NZ_JAAQOM010000018.1"/>
</dbReference>